<organism evidence="2 3">
    <name type="scientific">Madurella fahalii</name>
    <dbReference type="NCBI Taxonomy" id="1157608"/>
    <lineage>
        <taxon>Eukaryota</taxon>
        <taxon>Fungi</taxon>
        <taxon>Dikarya</taxon>
        <taxon>Ascomycota</taxon>
        <taxon>Pezizomycotina</taxon>
        <taxon>Sordariomycetes</taxon>
        <taxon>Sordariomycetidae</taxon>
        <taxon>Sordariales</taxon>
        <taxon>Sordariales incertae sedis</taxon>
        <taxon>Madurella</taxon>
    </lineage>
</organism>
<evidence type="ECO:0000313" key="2">
    <source>
        <dbReference type="EMBL" id="GAB1314888.1"/>
    </source>
</evidence>
<protein>
    <submittedName>
        <fullName evidence="2">Transcription factor</fullName>
    </submittedName>
</protein>
<evidence type="ECO:0000313" key="3">
    <source>
        <dbReference type="Proteomes" id="UP001628179"/>
    </source>
</evidence>
<comment type="caution">
    <text evidence="2">The sequence shown here is derived from an EMBL/GenBank/DDBJ whole genome shotgun (WGS) entry which is preliminary data.</text>
</comment>
<dbReference type="RefSeq" id="XP_070916619.1">
    <property type="nucleotide sequence ID" value="XM_071060518.1"/>
</dbReference>
<feature type="region of interest" description="Disordered" evidence="1">
    <location>
        <begin position="1"/>
        <end position="59"/>
    </location>
</feature>
<proteinExistence type="predicted"/>
<dbReference type="GeneID" id="98175841"/>
<evidence type="ECO:0000256" key="1">
    <source>
        <dbReference type="SAM" id="MobiDB-lite"/>
    </source>
</evidence>
<gene>
    <name evidence="2" type="ORF">MFIFM68171_05098</name>
</gene>
<dbReference type="EMBL" id="BAAFSV010000002">
    <property type="protein sequence ID" value="GAB1314888.1"/>
    <property type="molecule type" value="Genomic_DNA"/>
</dbReference>
<reference evidence="2 3" key="1">
    <citation type="submission" date="2024-09" db="EMBL/GenBank/DDBJ databases">
        <title>Itraconazole resistance in Madurella fahalii resulting from another homologue of gene encoding cytochrome P450 14-alpha sterol demethylase (CYP51).</title>
        <authorList>
            <person name="Yoshioka I."/>
            <person name="Fahal A.H."/>
            <person name="Kaneko S."/>
            <person name="Yaguchi T."/>
        </authorList>
    </citation>
    <scope>NUCLEOTIDE SEQUENCE [LARGE SCALE GENOMIC DNA]</scope>
    <source>
        <strain evidence="2 3">IFM 68171</strain>
    </source>
</reference>
<dbReference type="Proteomes" id="UP001628179">
    <property type="component" value="Unassembled WGS sequence"/>
</dbReference>
<name>A0ABQ0GAU9_9PEZI</name>
<keyword evidence="3" id="KW-1185">Reference proteome</keyword>
<feature type="compositionally biased region" description="Basic and acidic residues" evidence="1">
    <location>
        <begin position="1"/>
        <end position="11"/>
    </location>
</feature>
<accession>A0ABQ0GAU9</accession>
<sequence>MDDNRGQRRQNEPPIYSASSSRHHQPLHDQSQQRRPFVGAQGERFRPAPLSTPSSGAARGISGSSAYSGYYQDTSATGFPATAMPQGAMSYHHSTADYGQADSRQAQSFGGTYTPAMMYNVQQAAGPQSSAVYDASQQFPPRQAAGLPMMTTDVTAPYFPSEPANAAATSTLQAQAASTSTPQIYQQPGLHGYPASSMAAVGGMTTQTTPAGDVRMEEEYPAAGGLDEAYASYQSALKEIFQNIRSGVLEAASESLLNVSDWLLTHVVELGLTSDDQNLHGERIKLWNDFNHAWLAMFQRQKEMLESGQQLQRSQSLIPQDGLQKMGKELVRLCDSIERHGLVDYQYGVWEERIIDILEECLDLCGSSNTPGGGGEPSSSSRRR</sequence>